<feature type="transmembrane region" description="Helical" evidence="9">
    <location>
        <begin position="189"/>
        <end position="211"/>
    </location>
</feature>
<dbReference type="InterPro" id="IPR035906">
    <property type="entry name" value="MetI-like_sf"/>
</dbReference>
<evidence type="ECO:0000313" key="11">
    <source>
        <dbReference type="EMBL" id="MCR2746547.1"/>
    </source>
</evidence>
<dbReference type="RefSeq" id="WP_257511781.1">
    <property type="nucleotide sequence ID" value="NZ_JANKHG010000017.1"/>
</dbReference>
<evidence type="ECO:0000313" key="12">
    <source>
        <dbReference type="Proteomes" id="UP001165267"/>
    </source>
</evidence>
<keyword evidence="12" id="KW-1185">Reference proteome</keyword>
<keyword evidence="8 9" id="KW-0472">Membrane</keyword>
<sequence length="465" mass="50886">MMPTFLLTDVLIWLLVFGVLAYARSVVKSPLSRASWGLVFQSKIASASLVILLLAVFITLLDSVHLRLNSEQQSRYASPIISVLDVALGPLAYEREKSYSAPLATRALSKETMEVNGKPVRDYARLQFGGAHLADESQKSADLLKRAYQGALGGAVLWAFFLAALWIIRRAMADASQQNSISVFTGSGAYQAVVWTLFVLCIFGGVIWKWAEAYHVLGTDKVGVDVFYIALKGLRTAMVIGLLTTLLTLPVGIAMGLAAGYFRGWIDDVIQYIYTTLNSIPSVLLIAATVLMLQVALDSNPEAFASSIEKADLRLFFLCAILGLTSWTGLARLIRGEVLKMREQDYILAARASGVSSVKILFSHLMPNLMHLILIAMVMDFSGLVLAEAVLSYVGVGVDPSTFSYGTMINAARLELSREPVVWWSLVAAFVFMLLLVLSANLFADAVRDAFDPRARQLKQSLVRV</sequence>
<proteinExistence type="inferred from homology"/>
<feature type="transmembrane region" description="Helical" evidence="9">
    <location>
        <begin position="237"/>
        <end position="260"/>
    </location>
</feature>
<name>A0ABT1XH01_9BURK</name>
<protein>
    <submittedName>
        <fullName evidence="11">ABC transporter permease</fullName>
    </submittedName>
</protein>
<keyword evidence="5" id="KW-0571">Peptide transport</keyword>
<keyword evidence="3" id="KW-1003">Cell membrane</keyword>
<dbReference type="Proteomes" id="UP001165267">
    <property type="component" value="Unassembled WGS sequence"/>
</dbReference>
<evidence type="ECO:0000256" key="5">
    <source>
        <dbReference type="ARBA" id="ARBA00022856"/>
    </source>
</evidence>
<evidence type="ECO:0000256" key="3">
    <source>
        <dbReference type="ARBA" id="ARBA00022475"/>
    </source>
</evidence>
<dbReference type="Gene3D" id="1.10.3720.10">
    <property type="entry name" value="MetI-like"/>
    <property type="match status" value="1"/>
</dbReference>
<keyword evidence="4 9" id="KW-0812">Transmembrane</keyword>
<feature type="transmembrane region" description="Helical" evidence="9">
    <location>
        <begin position="45"/>
        <end position="64"/>
    </location>
</feature>
<comment type="subcellular location">
    <subcellularLocation>
        <location evidence="1 9">Cell membrane</location>
        <topology evidence="1 9">Multi-pass membrane protein</topology>
    </subcellularLocation>
</comment>
<keyword evidence="2 9" id="KW-0813">Transport</keyword>
<feature type="transmembrane region" description="Helical" evidence="9">
    <location>
        <begin position="421"/>
        <end position="444"/>
    </location>
</feature>
<evidence type="ECO:0000256" key="9">
    <source>
        <dbReference type="RuleBase" id="RU363032"/>
    </source>
</evidence>
<feature type="transmembrane region" description="Helical" evidence="9">
    <location>
        <begin position="272"/>
        <end position="295"/>
    </location>
</feature>
<accession>A0ABT1XH01</accession>
<dbReference type="EMBL" id="JANKHG010000017">
    <property type="protein sequence ID" value="MCR2746547.1"/>
    <property type="molecule type" value="Genomic_DNA"/>
</dbReference>
<dbReference type="PANTHER" id="PTHR43386:SF24">
    <property type="entry name" value="OLIGOPEPTIDE TRANSPORT SYSTEM PERMEASE PROTEIN AMID"/>
    <property type="match status" value="1"/>
</dbReference>
<dbReference type="CDD" id="cd06261">
    <property type="entry name" value="TM_PBP2"/>
    <property type="match status" value="1"/>
</dbReference>
<feature type="transmembrane region" description="Helical" evidence="9">
    <location>
        <begin position="369"/>
        <end position="394"/>
    </location>
</feature>
<dbReference type="Pfam" id="PF00528">
    <property type="entry name" value="BPD_transp_1"/>
    <property type="match status" value="1"/>
</dbReference>
<dbReference type="PROSITE" id="PS50928">
    <property type="entry name" value="ABC_TM1"/>
    <property type="match status" value="1"/>
</dbReference>
<evidence type="ECO:0000259" key="10">
    <source>
        <dbReference type="PROSITE" id="PS50928"/>
    </source>
</evidence>
<comment type="similarity">
    <text evidence="9">Belongs to the binding-protein-dependent transport system permease family.</text>
</comment>
<dbReference type="PANTHER" id="PTHR43386">
    <property type="entry name" value="OLIGOPEPTIDE TRANSPORT SYSTEM PERMEASE PROTEIN APPC"/>
    <property type="match status" value="1"/>
</dbReference>
<evidence type="ECO:0000256" key="6">
    <source>
        <dbReference type="ARBA" id="ARBA00022927"/>
    </source>
</evidence>
<organism evidence="11 12">
    <name type="scientific">Limnobacter parvus</name>
    <dbReference type="NCBI Taxonomy" id="2939690"/>
    <lineage>
        <taxon>Bacteria</taxon>
        <taxon>Pseudomonadati</taxon>
        <taxon>Pseudomonadota</taxon>
        <taxon>Betaproteobacteria</taxon>
        <taxon>Burkholderiales</taxon>
        <taxon>Burkholderiaceae</taxon>
        <taxon>Limnobacter</taxon>
    </lineage>
</organism>
<evidence type="ECO:0000256" key="4">
    <source>
        <dbReference type="ARBA" id="ARBA00022692"/>
    </source>
</evidence>
<comment type="caution">
    <text evidence="11">The sequence shown here is derived from an EMBL/GenBank/DDBJ whole genome shotgun (WGS) entry which is preliminary data.</text>
</comment>
<evidence type="ECO:0000256" key="2">
    <source>
        <dbReference type="ARBA" id="ARBA00022448"/>
    </source>
</evidence>
<evidence type="ECO:0000256" key="7">
    <source>
        <dbReference type="ARBA" id="ARBA00022989"/>
    </source>
</evidence>
<evidence type="ECO:0000256" key="8">
    <source>
        <dbReference type="ARBA" id="ARBA00023136"/>
    </source>
</evidence>
<feature type="transmembrane region" description="Helical" evidence="9">
    <location>
        <begin position="147"/>
        <end position="168"/>
    </location>
</feature>
<dbReference type="InterPro" id="IPR000515">
    <property type="entry name" value="MetI-like"/>
</dbReference>
<dbReference type="SUPFAM" id="SSF161098">
    <property type="entry name" value="MetI-like"/>
    <property type="match status" value="1"/>
</dbReference>
<keyword evidence="7 9" id="KW-1133">Transmembrane helix</keyword>
<evidence type="ECO:0000256" key="1">
    <source>
        <dbReference type="ARBA" id="ARBA00004651"/>
    </source>
</evidence>
<keyword evidence="6" id="KW-0653">Protein transport</keyword>
<dbReference type="InterPro" id="IPR050366">
    <property type="entry name" value="BP-dependent_transpt_permease"/>
</dbReference>
<reference evidence="11" key="1">
    <citation type="submission" date="2022-07" db="EMBL/GenBank/DDBJ databases">
        <authorList>
            <person name="Xamxidin M."/>
        </authorList>
    </citation>
    <scope>NUCLEOTIDE SEQUENCE</scope>
    <source>
        <strain evidence="11">YS8-69</strain>
    </source>
</reference>
<feature type="domain" description="ABC transmembrane type-1" evidence="10">
    <location>
        <begin position="234"/>
        <end position="444"/>
    </location>
</feature>
<gene>
    <name evidence="11" type="ORF">NSP04_07790</name>
</gene>
<feature type="transmembrane region" description="Helical" evidence="9">
    <location>
        <begin position="315"/>
        <end position="334"/>
    </location>
</feature>